<gene>
    <name evidence="1" type="ORF">LCGC14_0971470</name>
</gene>
<proteinExistence type="predicted"/>
<organism evidence="1">
    <name type="scientific">marine sediment metagenome</name>
    <dbReference type="NCBI Taxonomy" id="412755"/>
    <lineage>
        <taxon>unclassified sequences</taxon>
        <taxon>metagenomes</taxon>
        <taxon>ecological metagenomes</taxon>
    </lineage>
</organism>
<sequence>MSEGRLSIKLMTEERFRAAETDYLKRAGVEKIGDRDILTVEETEDGIQICRGTDSRWYFNPGKIETKSPEKQKSGRSCVILPKEFIPEVKALVDEYLTKRRF</sequence>
<accession>A0A0F9NBL7</accession>
<comment type="caution">
    <text evidence="1">The sequence shown here is derived from an EMBL/GenBank/DDBJ whole genome shotgun (WGS) entry which is preliminary data.</text>
</comment>
<evidence type="ECO:0000313" key="1">
    <source>
        <dbReference type="EMBL" id="KKN16885.1"/>
    </source>
</evidence>
<dbReference type="AlphaFoldDB" id="A0A0F9NBL7"/>
<protein>
    <submittedName>
        <fullName evidence="1">Uncharacterized protein</fullName>
    </submittedName>
</protein>
<reference evidence="1" key="1">
    <citation type="journal article" date="2015" name="Nature">
        <title>Complex archaea that bridge the gap between prokaryotes and eukaryotes.</title>
        <authorList>
            <person name="Spang A."/>
            <person name="Saw J.H."/>
            <person name="Jorgensen S.L."/>
            <person name="Zaremba-Niedzwiedzka K."/>
            <person name="Martijn J."/>
            <person name="Lind A.E."/>
            <person name="van Eijk R."/>
            <person name="Schleper C."/>
            <person name="Guy L."/>
            <person name="Ettema T.J."/>
        </authorList>
    </citation>
    <scope>NUCLEOTIDE SEQUENCE</scope>
</reference>
<dbReference type="EMBL" id="LAZR01003572">
    <property type="protein sequence ID" value="KKN16885.1"/>
    <property type="molecule type" value="Genomic_DNA"/>
</dbReference>
<name>A0A0F9NBL7_9ZZZZ</name>